<reference evidence="6 7" key="1">
    <citation type="journal article" date="2023" name="Antonie Van Leeuwenhoek">
        <title>Mesoterricola silvestris gen. nov., sp. nov., Mesoterricola sediminis sp. nov., Geothrix oryzae sp. nov., Geothrix edaphica sp. nov., Geothrix rubra sp. nov., and Geothrix limicola sp. nov., six novel members of Acidobacteriota isolated from soils.</title>
        <authorList>
            <person name="Itoh H."/>
            <person name="Sugisawa Y."/>
            <person name="Mise K."/>
            <person name="Xu Z."/>
            <person name="Kuniyasu M."/>
            <person name="Ushijima N."/>
            <person name="Kawano K."/>
            <person name="Kobayashi E."/>
            <person name="Shiratori Y."/>
            <person name="Masuda Y."/>
            <person name="Senoo K."/>
        </authorList>
    </citation>
    <scope>NUCLEOTIDE SEQUENCE [LARGE SCALE GENOMIC DNA]</scope>
    <source>
        <strain evidence="6 7">Red804</strain>
    </source>
</reference>
<dbReference type="InterPro" id="IPR000577">
    <property type="entry name" value="Carb_kinase_FGGY"/>
</dbReference>
<comment type="similarity">
    <text evidence="1">Belongs to the FGGY kinase family.</text>
</comment>
<organism evidence="6 7">
    <name type="scientific">Geothrix limicola</name>
    <dbReference type="NCBI Taxonomy" id="2927978"/>
    <lineage>
        <taxon>Bacteria</taxon>
        <taxon>Pseudomonadati</taxon>
        <taxon>Acidobacteriota</taxon>
        <taxon>Holophagae</taxon>
        <taxon>Holophagales</taxon>
        <taxon>Holophagaceae</taxon>
        <taxon>Geothrix</taxon>
    </lineage>
</organism>
<dbReference type="Pfam" id="PF02782">
    <property type="entry name" value="FGGY_C"/>
    <property type="match status" value="1"/>
</dbReference>
<evidence type="ECO:0000313" key="6">
    <source>
        <dbReference type="EMBL" id="GLH72837.1"/>
    </source>
</evidence>
<dbReference type="InterPro" id="IPR018485">
    <property type="entry name" value="FGGY_C"/>
</dbReference>
<evidence type="ECO:0000259" key="5">
    <source>
        <dbReference type="Pfam" id="PF02782"/>
    </source>
</evidence>
<evidence type="ECO:0000256" key="1">
    <source>
        <dbReference type="ARBA" id="ARBA00009156"/>
    </source>
</evidence>
<dbReference type="InterPro" id="IPR043129">
    <property type="entry name" value="ATPase_NBD"/>
</dbReference>
<keyword evidence="3 6" id="KW-0418">Kinase</keyword>
<proteinExistence type="inferred from homology"/>
<dbReference type="SUPFAM" id="SSF53067">
    <property type="entry name" value="Actin-like ATPase domain"/>
    <property type="match status" value="2"/>
</dbReference>
<protein>
    <submittedName>
        <fullName evidence="6">Carbohydrate kinase</fullName>
    </submittedName>
</protein>
<sequence length="520" mass="57736">MEPTLLALDCGTQSLRALLFSADGRLIEKAKLEYEPYVSPHPGWAEQDAELYWRCLCEVVRELKARAPEAFARLRGVGVTTQRDSLVFVDGEGRPLRPAILWLDTRKARAVYRPALPLRWAYRLVGMLEAIQKTQKDGKAAWVEQEEPQVWSRTAKVLQVSGFLNHRLTDRFRDSIASQIGHLPFNYREMRWARPGELPAKLFPVPMDKLPELLPAGSPLGVITAAAAEATGLPEGLPVIACASDKGCESLGIGCVHERMASVSFGTTATVQTASRRYFEPLSFMPPYPAAIPGHYNPEVEIFRGYWMISWFKREFAPLEVQEAEAKGLPPEAILDRHLKEVPAGSMGLVTLPHWSPSLKLPAAKGAMVGFGDVHTRGYVYRSVIEGLGFALREGLEKIEKAGRVKVDWIGISGGATQSEEICQITADLFGRTLRAGETFETASLGAAILVAVGTGLHPSTQAAVEAMVRYGRTYTPRPEPAALYERMYQKVFKQIYPKLSPLFEEIRDLLNYPERSTDE</sequence>
<dbReference type="PIRSF" id="PIRSF000538">
    <property type="entry name" value="GlpK"/>
    <property type="match status" value="1"/>
</dbReference>
<dbReference type="GO" id="GO:0016301">
    <property type="term" value="F:kinase activity"/>
    <property type="evidence" value="ECO:0007669"/>
    <property type="project" value="UniProtKB-KW"/>
</dbReference>
<keyword evidence="2" id="KW-0808">Transferase</keyword>
<evidence type="ECO:0000259" key="4">
    <source>
        <dbReference type="Pfam" id="PF00370"/>
    </source>
</evidence>
<dbReference type="PANTHER" id="PTHR43095:SF5">
    <property type="entry name" value="XYLULOSE KINASE"/>
    <property type="match status" value="1"/>
</dbReference>
<dbReference type="RefSeq" id="WP_285572817.1">
    <property type="nucleotide sequence ID" value="NZ_BSDE01000002.1"/>
</dbReference>
<evidence type="ECO:0000256" key="2">
    <source>
        <dbReference type="ARBA" id="ARBA00022679"/>
    </source>
</evidence>
<evidence type="ECO:0000313" key="7">
    <source>
        <dbReference type="Proteomes" id="UP001165069"/>
    </source>
</evidence>
<dbReference type="CDD" id="cd07779">
    <property type="entry name" value="ASKHA_NBD_FGGY_YgcE-like"/>
    <property type="match status" value="1"/>
</dbReference>
<gene>
    <name evidence="6" type="ORF">GETHLI_13390</name>
</gene>
<evidence type="ECO:0000256" key="3">
    <source>
        <dbReference type="ARBA" id="ARBA00022777"/>
    </source>
</evidence>
<comment type="caution">
    <text evidence="6">The sequence shown here is derived from an EMBL/GenBank/DDBJ whole genome shotgun (WGS) entry which is preliminary data.</text>
</comment>
<feature type="domain" description="Carbohydrate kinase FGGY C-terminal" evidence="5">
    <location>
        <begin position="262"/>
        <end position="453"/>
    </location>
</feature>
<accession>A0ABQ5QDV0</accession>
<dbReference type="PANTHER" id="PTHR43095">
    <property type="entry name" value="SUGAR KINASE"/>
    <property type="match status" value="1"/>
</dbReference>
<dbReference type="Gene3D" id="3.30.420.40">
    <property type="match status" value="2"/>
</dbReference>
<name>A0ABQ5QDV0_9BACT</name>
<dbReference type="Pfam" id="PF00370">
    <property type="entry name" value="FGGY_N"/>
    <property type="match status" value="1"/>
</dbReference>
<dbReference type="EMBL" id="BSDE01000002">
    <property type="protein sequence ID" value="GLH72837.1"/>
    <property type="molecule type" value="Genomic_DNA"/>
</dbReference>
<dbReference type="Proteomes" id="UP001165069">
    <property type="component" value="Unassembled WGS sequence"/>
</dbReference>
<keyword evidence="7" id="KW-1185">Reference proteome</keyword>
<dbReference type="InterPro" id="IPR050406">
    <property type="entry name" value="FGGY_Carb_Kinase"/>
</dbReference>
<dbReference type="InterPro" id="IPR018484">
    <property type="entry name" value="FGGY_N"/>
</dbReference>
<feature type="domain" description="Carbohydrate kinase FGGY N-terminal" evidence="4">
    <location>
        <begin position="5"/>
        <end position="248"/>
    </location>
</feature>